<dbReference type="GO" id="GO:0005524">
    <property type="term" value="F:ATP binding"/>
    <property type="evidence" value="ECO:0007669"/>
    <property type="project" value="UniProtKB-KW"/>
</dbReference>
<evidence type="ECO:0000256" key="2">
    <source>
        <dbReference type="ARBA" id="ARBA00022840"/>
    </source>
</evidence>
<dbReference type="GO" id="GO:0005886">
    <property type="term" value="C:plasma membrane"/>
    <property type="evidence" value="ECO:0007669"/>
    <property type="project" value="TreeGrafter"/>
</dbReference>
<dbReference type="Ensembl" id="ENSOSIT00000002457.1">
    <property type="protein sequence ID" value="ENSOSIP00000002300.1"/>
    <property type="gene ID" value="ENSOSIG00000001268.1"/>
</dbReference>
<keyword evidence="1" id="KW-0547">Nucleotide-binding</keyword>
<reference evidence="3" key="1">
    <citation type="submission" date="2025-08" db="UniProtKB">
        <authorList>
            <consortium name="Ensembl"/>
        </authorList>
    </citation>
    <scope>IDENTIFICATION</scope>
</reference>
<proteinExistence type="predicted"/>
<keyword evidence="4" id="KW-1185">Reference proteome</keyword>
<accession>A0A8C7WRZ7</accession>
<name>A0A8C7WRZ7_9TELE</name>
<dbReference type="PANTHER" id="PTHR24223:SF357">
    <property type="entry name" value="ATP-BINDING CASSETTE SUB-FAMILY C MEMBER 4"/>
    <property type="match status" value="1"/>
</dbReference>
<reference evidence="3" key="2">
    <citation type="submission" date="2025-09" db="UniProtKB">
        <authorList>
            <consortium name="Ensembl"/>
        </authorList>
    </citation>
    <scope>IDENTIFICATION</scope>
</reference>
<dbReference type="PANTHER" id="PTHR24223">
    <property type="entry name" value="ATP-BINDING CASSETTE SUB-FAMILY C"/>
    <property type="match status" value="1"/>
</dbReference>
<dbReference type="AlphaFoldDB" id="A0A8C7WRZ7"/>
<protein>
    <submittedName>
        <fullName evidence="3">Uncharacterized protein</fullName>
    </submittedName>
</protein>
<evidence type="ECO:0000256" key="1">
    <source>
        <dbReference type="ARBA" id="ARBA00022741"/>
    </source>
</evidence>
<dbReference type="GeneTree" id="ENSGT00940000153931"/>
<organism evidence="3 4">
    <name type="scientific">Oryzias sinensis</name>
    <name type="common">Chinese medaka</name>
    <dbReference type="NCBI Taxonomy" id="183150"/>
    <lineage>
        <taxon>Eukaryota</taxon>
        <taxon>Metazoa</taxon>
        <taxon>Chordata</taxon>
        <taxon>Craniata</taxon>
        <taxon>Vertebrata</taxon>
        <taxon>Euteleostomi</taxon>
        <taxon>Actinopterygii</taxon>
        <taxon>Neopterygii</taxon>
        <taxon>Teleostei</taxon>
        <taxon>Neoteleostei</taxon>
        <taxon>Acanthomorphata</taxon>
        <taxon>Ovalentaria</taxon>
        <taxon>Atherinomorphae</taxon>
        <taxon>Beloniformes</taxon>
        <taxon>Adrianichthyidae</taxon>
        <taxon>Oryziinae</taxon>
        <taxon>Oryzias</taxon>
    </lineage>
</organism>
<sequence>CVPKHPHIPANTKLRVHLWLNPLFRIGSKRRLDEDDMFEVLPEDRSDHLGEELQRYWDQEVLNATKEMQTPSLAKAMIRCYWKSYSVLGFFTLLEPLVLGKIIEYFENYD</sequence>
<evidence type="ECO:0000313" key="4">
    <source>
        <dbReference type="Proteomes" id="UP000694383"/>
    </source>
</evidence>
<dbReference type="GO" id="GO:0042626">
    <property type="term" value="F:ATPase-coupled transmembrane transporter activity"/>
    <property type="evidence" value="ECO:0007669"/>
    <property type="project" value="TreeGrafter"/>
</dbReference>
<keyword evidence="2" id="KW-0067">ATP-binding</keyword>
<evidence type="ECO:0000313" key="3">
    <source>
        <dbReference type="Ensembl" id="ENSOSIP00000002300.1"/>
    </source>
</evidence>
<dbReference type="Proteomes" id="UP000694383">
    <property type="component" value="Unplaced"/>
</dbReference>
<dbReference type="InterPro" id="IPR050173">
    <property type="entry name" value="ABC_transporter_C-like"/>
</dbReference>